<dbReference type="PANTHER" id="PTHR41773:SF1">
    <property type="entry name" value="RELA_SPOT DOMAIN-CONTAINING PROTEIN"/>
    <property type="match status" value="1"/>
</dbReference>
<evidence type="ECO:0000259" key="1">
    <source>
        <dbReference type="SMART" id="SM00954"/>
    </source>
</evidence>
<evidence type="ECO:0000313" key="3">
    <source>
        <dbReference type="Proteomes" id="UP000183853"/>
    </source>
</evidence>
<dbReference type="Gene3D" id="1.10.287.860">
    <property type="entry name" value="Nucleotidyltransferase"/>
    <property type="match status" value="1"/>
</dbReference>
<dbReference type="GO" id="GO:0015969">
    <property type="term" value="P:guanosine tetraphosphate metabolic process"/>
    <property type="evidence" value="ECO:0007669"/>
    <property type="project" value="InterPro"/>
</dbReference>
<gene>
    <name evidence="2" type="ORF">SAMN05444505_107342</name>
</gene>
<proteinExistence type="predicted"/>
<dbReference type="InterPro" id="IPR007685">
    <property type="entry name" value="RelA_SpoT"/>
</dbReference>
<dbReference type="Gene3D" id="3.30.460.10">
    <property type="entry name" value="Beta Polymerase, domain 2"/>
    <property type="match status" value="1"/>
</dbReference>
<dbReference type="Proteomes" id="UP000183853">
    <property type="component" value="Unassembled WGS sequence"/>
</dbReference>
<comment type="caution">
    <text evidence="2">The sequence shown here is derived from an EMBL/GenBank/DDBJ whole genome shotgun (WGS) entry which is preliminary data.</text>
</comment>
<protein>
    <submittedName>
        <fullName evidence="2">PpGpp synthetase catalytic domain-containing protein (RelA/SpoT-type nucleotidyltranferase)</fullName>
    </submittedName>
</protein>
<feature type="domain" description="RelA/SpoT" evidence="1">
    <location>
        <begin position="47"/>
        <end position="171"/>
    </location>
</feature>
<dbReference type="EMBL" id="FNHM01000007">
    <property type="protein sequence ID" value="SDN34479.1"/>
    <property type="molecule type" value="Genomic_DNA"/>
</dbReference>
<evidence type="ECO:0000313" key="2">
    <source>
        <dbReference type="EMBL" id="SDN34479.1"/>
    </source>
</evidence>
<dbReference type="AlphaFoldDB" id="A0AB37ZS77"/>
<dbReference type="SUPFAM" id="SSF81301">
    <property type="entry name" value="Nucleotidyltransferase"/>
    <property type="match status" value="1"/>
</dbReference>
<dbReference type="InterPro" id="IPR043519">
    <property type="entry name" value="NT_sf"/>
</dbReference>
<reference evidence="2 3" key="1">
    <citation type="submission" date="2016-10" db="EMBL/GenBank/DDBJ databases">
        <authorList>
            <person name="Varghese N."/>
            <person name="Submissions S."/>
        </authorList>
    </citation>
    <scope>NUCLEOTIDE SEQUENCE [LARGE SCALE GENOMIC DNA]</scope>
    <source>
        <strain evidence="2 3">BS2122</strain>
    </source>
</reference>
<dbReference type="Pfam" id="PF04607">
    <property type="entry name" value="RelA_SpoT"/>
    <property type="match status" value="1"/>
</dbReference>
<sequence length="333" mass="38961">MTERNMPELIRQYRELKPKVERLRGNLVAALEDMIAQKNVPIFTIESRIKDENSLLEKISRKGYEAQIENIDDLCGIRVICYYQTDIVITCKLIDDEFDIVSKEDKQDELDDNQFGYRSFHYVVKLKSEWLTHPAARGLDGLKAEIQVRTMLMHTWSAISHKLLYKRASDVPPQLRRKLNRLSALIELADEQFDAIKDMKIEYKNDFSRSNQDFSNLDELNSDSLLALRDRYFNKRNYNDEDIPSLLEDIREAGFTLKELIENIEHAIPILNGMEVEEADCADSELPMWGFSGVIRTILDLTSDDFYHSREHTLPDYVRASRDKYRQVLNSQI</sequence>
<dbReference type="PANTHER" id="PTHR41773">
    <property type="entry name" value="GTP PYROPHOSPHATASE-RELATED"/>
    <property type="match status" value="1"/>
</dbReference>
<dbReference type="SMART" id="SM00954">
    <property type="entry name" value="RelA_SpoT"/>
    <property type="match status" value="1"/>
</dbReference>
<name>A0AB37ZS77_PSESX</name>
<dbReference type="CDD" id="cd05399">
    <property type="entry name" value="NT_Rel-Spo_like"/>
    <property type="match status" value="1"/>
</dbReference>
<organism evidence="2 3">
    <name type="scientific">Pseudomonas syringae</name>
    <dbReference type="NCBI Taxonomy" id="317"/>
    <lineage>
        <taxon>Bacteria</taxon>
        <taxon>Pseudomonadati</taxon>
        <taxon>Pseudomonadota</taxon>
        <taxon>Gammaproteobacteria</taxon>
        <taxon>Pseudomonadales</taxon>
        <taxon>Pseudomonadaceae</taxon>
        <taxon>Pseudomonas</taxon>
    </lineage>
</organism>
<accession>A0AB37ZS77</accession>